<feature type="transmembrane region" description="Helical" evidence="6">
    <location>
        <begin position="110"/>
        <end position="132"/>
    </location>
</feature>
<evidence type="ECO:0000313" key="8">
    <source>
        <dbReference type="EMBL" id="GIH70193.1"/>
    </source>
</evidence>
<evidence type="ECO:0000256" key="6">
    <source>
        <dbReference type="SAM" id="Phobius"/>
    </source>
</evidence>
<proteinExistence type="predicted"/>
<keyword evidence="9" id="KW-1185">Reference proteome</keyword>
<sequence length="558" mass="58213">MSAVAELPGERRRSLVPWLIAGGIALAALNLRTAVTSLGPVLDQVAAGLRMSAAMAGLLTTLPVLCFAVFGAMTPALARRMGEQRLILVALVLLGAGMAARSLVDSAGVFLAASVVALAGGAIGNVVIPALIKRHFPRRGSAMTTVYTTGLAAGTMIAAAATVPIQQAAGGSWHVALGAWAVLAVVAAIPWLALWRGEPQRRNTAAVRTAPAELGGRGRMLRSRLAWAVAGYFGSQSMIAYIMFGWLPLLLRAGGYSSGQAGLVLAVFTGLGIPVSIVVPVLATRFRDQRPVMAGFVVCYLVGFAGLLTGHAMWLWSIFVAVGMGSFPLALSMLALRTRTAAATAGLSAFGQSAGYLIAGVGPIAFGVLHEVGGGWALPFGLLFAAVGVQAVTGWYAGANRVLEDEQRVSRRRGRLRGRFRGSGVRGDHGRGRNELDRALRRGERPGQDRVRPVDAVRELPGVHGRRGVGQTDRRHANALDCRDRRRPPGVRGGDHRTAPGREGGLAVSRPAEACGGGDVPPPERRNRPGDAADGARSRGPGREGGRSAADRSLARKG</sequence>
<name>A0A8J3R828_9ACTN</name>
<dbReference type="AlphaFoldDB" id="A0A8J3R828"/>
<dbReference type="PROSITE" id="PS50850">
    <property type="entry name" value="MFS"/>
    <property type="match status" value="1"/>
</dbReference>
<dbReference type="PANTHER" id="PTHR23523:SF2">
    <property type="entry name" value="2-NITROIMIDAZOLE TRANSPORTER"/>
    <property type="match status" value="1"/>
</dbReference>
<dbReference type="InterPro" id="IPR052524">
    <property type="entry name" value="MFS_Cyanate_Porter"/>
</dbReference>
<dbReference type="Pfam" id="PF07690">
    <property type="entry name" value="MFS_1"/>
    <property type="match status" value="1"/>
</dbReference>
<feature type="compositionally biased region" description="Basic and acidic residues" evidence="5">
    <location>
        <begin position="426"/>
        <end position="458"/>
    </location>
</feature>
<dbReference type="EMBL" id="BOOG01000020">
    <property type="protein sequence ID" value="GIH70193.1"/>
    <property type="molecule type" value="Genomic_DNA"/>
</dbReference>
<evidence type="ECO:0000259" key="7">
    <source>
        <dbReference type="PROSITE" id="PS50850"/>
    </source>
</evidence>
<feature type="transmembrane region" description="Helical" evidence="6">
    <location>
        <begin position="15"/>
        <end position="33"/>
    </location>
</feature>
<keyword evidence="4 6" id="KW-0472">Membrane</keyword>
<feature type="transmembrane region" description="Helical" evidence="6">
    <location>
        <begin position="225"/>
        <end position="249"/>
    </location>
</feature>
<dbReference type="Proteomes" id="UP000610966">
    <property type="component" value="Unassembled WGS sequence"/>
</dbReference>
<feature type="transmembrane region" description="Helical" evidence="6">
    <location>
        <begin position="314"/>
        <end position="336"/>
    </location>
</feature>
<gene>
    <name evidence="8" type="ORF">Mth01_24460</name>
</gene>
<organism evidence="8 9">
    <name type="scientific">Sphaerimonospora thailandensis</name>
    <dbReference type="NCBI Taxonomy" id="795644"/>
    <lineage>
        <taxon>Bacteria</taxon>
        <taxon>Bacillati</taxon>
        <taxon>Actinomycetota</taxon>
        <taxon>Actinomycetes</taxon>
        <taxon>Streptosporangiales</taxon>
        <taxon>Streptosporangiaceae</taxon>
        <taxon>Sphaerimonospora</taxon>
    </lineage>
</organism>
<dbReference type="GO" id="GO:0005886">
    <property type="term" value="C:plasma membrane"/>
    <property type="evidence" value="ECO:0007669"/>
    <property type="project" value="UniProtKB-SubCell"/>
</dbReference>
<feature type="region of interest" description="Disordered" evidence="5">
    <location>
        <begin position="420"/>
        <end position="558"/>
    </location>
</feature>
<evidence type="ECO:0000313" key="9">
    <source>
        <dbReference type="Proteomes" id="UP000610966"/>
    </source>
</evidence>
<evidence type="ECO:0000256" key="5">
    <source>
        <dbReference type="SAM" id="MobiDB-lite"/>
    </source>
</evidence>
<evidence type="ECO:0000256" key="3">
    <source>
        <dbReference type="ARBA" id="ARBA00022989"/>
    </source>
</evidence>
<dbReference type="PANTHER" id="PTHR23523">
    <property type="match status" value="1"/>
</dbReference>
<feature type="compositionally biased region" description="Basic and acidic residues" evidence="5">
    <location>
        <begin position="472"/>
        <end position="484"/>
    </location>
</feature>
<dbReference type="Gene3D" id="1.20.1250.20">
    <property type="entry name" value="MFS general substrate transporter like domains"/>
    <property type="match status" value="2"/>
</dbReference>
<feature type="transmembrane region" description="Helical" evidence="6">
    <location>
        <begin position="144"/>
        <end position="165"/>
    </location>
</feature>
<evidence type="ECO:0000256" key="4">
    <source>
        <dbReference type="ARBA" id="ARBA00023136"/>
    </source>
</evidence>
<dbReference type="SUPFAM" id="SSF103473">
    <property type="entry name" value="MFS general substrate transporter"/>
    <property type="match status" value="1"/>
</dbReference>
<feature type="transmembrane region" description="Helical" evidence="6">
    <location>
        <begin position="376"/>
        <end position="398"/>
    </location>
</feature>
<keyword evidence="3 6" id="KW-1133">Transmembrane helix</keyword>
<protein>
    <recommendedName>
        <fullName evidence="7">Major facilitator superfamily (MFS) profile domain-containing protein</fullName>
    </recommendedName>
</protein>
<feature type="compositionally biased region" description="Basic and acidic residues" evidence="5">
    <location>
        <begin position="522"/>
        <end position="558"/>
    </location>
</feature>
<feature type="transmembrane region" description="Helical" evidence="6">
    <location>
        <begin position="86"/>
        <end position="104"/>
    </location>
</feature>
<feature type="domain" description="Major facilitator superfamily (MFS) profile" evidence="7">
    <location>
        <begin position="16"/>
        <end position="406"/>
    </location>
</feature>
<reference evidence="8" key="1">
    <citation type="submission" date="2021-01" db="EMBL/GenBank/DDBJ databases">
        <title>Whole genome shotgun sequence of Sphaerimonospora thailandensis NBRC 107569.</title>
        <authorList>
            <person name="Komaki H."/>
            <person name="Tamura T."/>
        </authorList>
    </citation>
    <scope>NUCLEOTIDE SEQUENCE</scope>
    <source>
        <strain evidence="8">NBRC 107569</strain>
    </source>
</reference>
<keyword evidence="2 6" id="KW-0812">Transmembrane</keyword>
<comment type="subcellular location">
    <subcellularLocation>
        <location evidence="1">Cell membrane</location>
        <topology evidence="1">Multi-pass membrane protein</topology>
    </subcellularLocation>
</comment>
<feature type="transmembrane region" description="Helical" evidence="6">
    <location>
        <begin position="291"/>
        <end position="308"/>
    </location>
</feature>
<accession>A0A8J3R828</accession>
<dbReference type="InterPro" id="IPR011701">
    <property type="entry name" value="MFS"/>
</dbReference>
<feature type="transmembrane region" description="Helical" evidence="6">
    <location>
        <begin position="53"/>
        <end position="74"/>
    </location>
</feature>
<dbReference type="GO" id="GO:0022857">
    <property type="term" value="F:transmembrane transporter activity"/>
    <property type="evidence" value="ECO:0007669"/>
    <property type="project" value="InterPro"/>
</dbReference>
<feature type="transmembrane region" description="Helical" evidence="6">
    <location>
        <begin position="171"/>
        <end position="194"/>
    </location>
</feature>
<feature type="transmembrane region" description="Helical" evidence="6">
    <location>
        <begin position="261"/>
        <end position="284"/>
    </location>
</feature>
<evidence type="ECO:0000256" key="1">
    <source>
        <dbReference type="ARBA" id="ARBA00004651"/>
    </source>
</evidence>
<comment type="caution">
    <text evidence="8">The sequence shown here is derived from an EMBL/GenBank/DDBJ whole genome shotgun (WGS) entry which is preliminary data.</text>
</comment>
<dbReference type="CDD" id="cd17339">
    <property type="entry name" value="MFS_NIMT_CynX_like"/>
    <property type="match status" value="1"/>
</dbReference>
<dbReference type="InterPro" id="IPR020846">
    <property type="entry name" value="MFS_dom"/>
</dbReference>
<dbReference type="InterPro" id="IPR036259">
    <property type="entry name" value="MFS_trans_sf"/>
</dbReference>
<evidence type="ECO:0000256" key="2">
    <source>
        <dbReference type="ARBA" id="ARBA00022692"/>
    </source>
</evidence>
<feature type="transmembrane region" description="Helical" evidence="6">
    <location>
        <begin position="348"/>
        <end position="370"/>
    </location>
</feature>